<dbReference type="PROSITE" id="PS50977">
    <property type="entry name" value="HTH_TETR_2"/>
    <property type="match status" value="1"/>
</dbReference>
<protein>
    <submittedName>
        <fullName evidence="6">TetR/AcrR family transcriptional regulator</fullName>
    </submittedName>
</protein>
<evidence type="ECO:0000256" key="4">
    <source>
        <dbReference type="PROSITE-ProRule" id="PRU00335"/>
    </source>
</evidence>
<dbReference type="PANTHER" id="PTHR30055:SF151">
    <property type="entry name" value="TRANSCRIPTIONAL REGULATORY PROTEIN"/>
    <property type="match status" value="1"/>
</dbReference>
<dbReference type="EMBL" id="JACYWE010000008">
    <property type="protein sequence ID" value="MBD8507451.1"/>
    <property type="molecule type" value="Genomic_DNA"/>
</dbReference>
<dbReference type="Pfam" id="PF00440">
    <property type="entry name" value="TetR_N"/>
    <property type="match status" value="1"/>
</dbReference>
<dbReference type="SUPFAM" id="SSF46689">
    <property type="entry name" value="Homeodomain-like"/>
    <property type="match status" value="1"/>
</dbReference>
<dbReference type="GO" id="GO:0045892">
    <property type="term" value="P:negative regulation of DNA-templated transcription"/>
    <property type="evidence" value="ECO:0007669"/>
    <property type="project" value="InterPro"/>
</dbReference>
<sequence>MATNNDLGKRGNKRGATAKLSREEIVRAARQLIEAEGPDALSMRRLAGVVKSSPMALYHHVDGRADLLAAVLQEICAELPQPLLPDDPQERMVRLAVIMQQIMLEHPWSLEILSTNTTIGPDALWFVEEFLGSAREAGLSERQAGVALLSAWRVMIGNVSVALNLRAIRASEDDPWFVGLSQESAERAPLFTSIAPRWLELENECDPDVTLAPIIAAIVSDARTRADDAPVRAAV</sequence>
<dbReference type="PANTHER" id="PTHR30055">
    <property type="entry name" value="HTH-TYPE TRANSCRIPTIONAL REGULATOR RUTR"/>
    <property type="match status" value="1"/>
</dbReference>
<evidence type="ECO:0000256" key="1">
    <source>
        <dbReference type="ARBA" id="ARBA00023015"/>
    </source>
</evidence>
<evidence type="ECO:0000256" key="2">
    <source>
        <dbReference type="ARBA" id="ARBA00023125"/>
    </source>
</evidence>
<dbReference type="InterPro" id="IPR009057">
    <property type="entry name" value="Homeodomain-like_sf"/>
</dbReference>
<dbReference type="RefSeq" id="WP_192039912.1">
    <property type="nucleotide sequence ID" value="NZ_JACYWE010000008.1"/>
</dbReference>
<dbReference type="Gene3D" id="1.10.357.10">
    <property type="entry name" value="Tetracycline Repressor, domain 2"/>
    <property type="match status" value="1"/>
</dbReference>
<keyword evidence="3" id="KW-0804">Transcription</keyword>
<dbReference type="SUPFAM" id="SSF48498">
    <property type="entry name" value="Tetracyclin repressor-like, C-terminal domain"/>
    <property type="match status" value="1"/>
</dbReference>
<name>A0A927JEA6_9ACTN</name>
<reference evidence="6" key="1">
    <citation type="submission" date="2020-09" db="EMBL/GenBank/DDBJ databases">
        <title>Hoyosella lacisalsi sp. nov., a halotolerant actinobacterium isolated from soil of Lake Gudzhirganskoe.</title>
        <authorList>
            <person name="Yang Q."/>
            <person name="Guo P.Y."/>
            <person name="Liu S.W."/>
            <person name="Li F.N."/>
            <person name="Sun C.H."/>
        </authorList>
    </citation>
    <scope>NUCLEOTIDE SEQUENCE</scope>
    <source>
        <strain evidence="6">G463</strain>
    </source>
</reference>
<organism evidence="6 7">
    <name type="scientific">Lolliginicoccus lacisalsi</name>
    <dbReference type="NCBI Taxonomy" id="2742202"/>
    <lineage>
        <taxon>Bacteria</taxon>
        <taxon>Bacillati</taxon>
        <taxon>Actinomycetota</taxon>
        <taxon>Actinomycetes</taxon>
        <taxon>Mycobacteriales</taxon>
        <taxon>Hoyosellaceae</taxon>
        <taxon>Lolliginicoccus</taxon>
    </lineage>
</organism>
<gene>
    <name evidence="6" type="ORF">HT102_13255</name>
</gene>
<dbReference type="InterPro" id="IPR004111">
    <property type="entry name" value="Repressor_TetR_C"/>
</dbReference>
<keyword evidence="1" id="KW-0805">Transcription regulation</keyword>
<dbReference type="Proteomes" id="UP000642993">
    <property type="component" value="Unassembled WGS sequence"/>
</dbReference>
<evidence type="ECO:0000313" key="6">
    <source>
        <dbReference type="EMBL" id="MBD8507451.1"/>
    </source>
</evidence>
<feature type="domain" description="HTH tetR-type" evidence="5">
    <location>
        <begin position="19"/>
        <end position="79"/>
    </location>
</feature>
<evidence type="ECO:0000313" key="7">
    <source>
        <dbReference type="Proteomes" id="UP000642993"/>
    </source>
</evidence>
<keyword evidence="2 4" id="KW-0238">DNA-binding</keyword>
<dbReference type="InterPro" id="IPR036271">
    <property type="entry name" value="Tet_transcr_reg_TetR-rel_C_sf"/>
</dbReference>
<proteinExistence type="predicted"/>
<accession>A0A927JEA6</accession>
<dbReference type="InterPro" id="IPR050109">
    <property type="entry name" value="HTH-type_TetR-like_transc_reg"/>
</dbReference>
<dbReference type="Pfam" id="PF02909">
    <property type="entry name" value="TetR_C_1"/>
    <property type="match status" value="1"/>
</dbReference>
<feature type="DNA-binding region" description="H-T-H motif" evidence="4">
    <location>
        <begin position="42"/>
        <end position="61"/>
    </location>
</feature>
<dbReference type="AlphaFoldDB" id="A0A927JEA6"/>
<comment type="caution">
    <text evidence="6">The sequence shown here is derived from an EMBL/GenBank/DDBJ whole genome shotgun (WGS) entry which is preliminary data.</text>
</comment>
<evidence type="ECO:0000259" key="5">
    <source>
        <dbReference type="PROSITE" id="PS50977"/>
    </source>
</evidence>
<dbReference type="GO" id="GO:0003700">
    <property type="term" value="F:DNA-binding transcription factor activity"/>
    <property type="evidence" value="ECO:0007669"/>
    <property type="project" value="TreeGrafter"/>
</dbReference>
<keyword evidence="7" id="KW-1185">Reference proteome</keyword>
<dbReference type="InterPro" id="IPR001647">
    <property type="entry name" value="HTH_TetR"/>
</dbReference>
<dbReference type="GO" id="GO:0000976">
    <property type="term" value="F:transcription cis-regulatory region binding"/>
    <property type="evidence" value="ECO:0007669"/>
    <property type="project" value="TreeGrafter"/>
</dbReference>
<evidence type="ECO:0000256" key="3">
    <source>
        <dbReference type="ARBA" id="ARBA00023163"/>
    </source>
</evidence>